<dbReference type="EMBL" id="PQIB02000011">
    <property type="protein sequence ID" value="RLM84335.1"/>
    <property type="molecule type" value="Genomic_DNA"/>
</dbReference>
<name>A0A3L6QNQ8_PANMI</name>
<accession>A0A3L6QNQ8</accession>
<dbReference type="OrthoDB" id="360390at2759"/>
<evidence type="ECO:0000313" key="3">
    <source>
        <dbReference type="Proteomes" id="UP000275267"/>
    </source>
</evidence>
<comment type="caution">
    <text evidence="2">The sequence shown here is derived from an EMBL/GenBank/DDBJ whole genome shotgun (WGS) entry which is preliminary data.</text>
</comment>
<reference evidence="3" key="1">
    <citation type="journal article" date="2019" name="Nat. Commun.">
        <title>The genome of broomcorn millet.</title>
        <authorList>
            <person name="Zou C."/>
            <person name="Miki D."/>
            <person name="Li D."/>
            <person name="Tang Q."/>
            <person name="Xiao L."/>
            <person name="Rajput S."/>
            <person name="Deng P."/>
            <person name="Jia W."/>
            <person name="Huang R."/>
            <person name="Zhang M."/>
            <person name="Sun Y."/>
            <person name="Hu J."/>
            <person name="Fu X."/>
            <person name="Schnable P.S."/>
            <person name="Li F."/>
            <person name="Zhang H."/>
            <person name="Feng B."/>
            <person name="Zhu X."/>
            <person name="Liu R."/>
            <person name="Schnable J.C."/>
            <person name="Zhu J.-K."/>
            <person name="Zhang H."/>
        </authorList>
    </citation>
    <scope>NUCLEOTIDE SEQUENCE [LARGE SCALE GENOMIC DNA]</scope>
</reference>
<dbReference type="PANTHER" id="PTHR12472">
    <property type="entry name" value="RAB3-GAP REGULATORY DOMAIN"/>
    <property type="match status" value="1"/>
</dbReference>
<proteinExistence type="predicted"/>
<organism evidence="2 3">
    <name type="scientific">Panicum miliaceum</name>
    <name type="common">Proso millet</name>
    <name type="synonym">Broomcorn millet</name>
    <dbReference type="NCBI Taxonomy" id="4540"/>
    <lineage>
        <taxon>Eukaryota</taxon>
        <taxon>Viridiplantae</taxon>
        <taxon>Streptophyta</taxon>
        <taxon>Embryophyta</taxon>
        <taxon>Tracheophyta</taxon>
        <taxon>Spermatophyta</taxon>
        <taxon>Magnoliopsida</taxon>
        <taxon>Liliopsida</taxon>
        <taxon>Poales</taxon>
        <taxon>Poaceae</taxon>
        <taxon>PACMAD clade</taxon>
        <taxon>Panicoideae</taxon>
        <taxon>Panicodae</taxon>
        <taxon>Paniceae</taxon>
        <taxon>Panicinae</taxon>
        <taxon>Panicum</taxon>
        <taxon>Panicum sect. Panicum</taxon>
    </lineage>
</organism>
<dbReference type="InterPro" id="IPR026059">
    <property type="entry name" value="Rab3GAP2"/>
</dbReference>
<dbReference type="AlphaFoldDB" id="A0A3L6QNQ8"/>
<dbReference type="InterPro" id="IPR032839">
    <property type="entry name" value="RAB3GAP_N"/>
</dbReference>
<evidence type="ECO:0000313" key="2">
    <source>
        <dbReference type="EMBL" id="RLM84335.1"/>
    </source>
</evidence>
<dbReference type="Pfam" id="PF14655">
    <property type="entry name" value="RAB3GAP2_N"/>
    <property type="match status" value="2"/>
</dbReference>
<evidence type="ECO:0000259" key="1">
    <source>
        <dbReference type="Pfam" id="PF14655"/>
    </source>
</evidence>
<keyword evidence="3" id="KW-1185">Reference proteome</keyword>
<feature type="domain" description="Rab3-GAP regulatory subunit N-terminal" evidence="1">
    <location>
        <begin position="404"/>
        <end position="473"/>
    </location>
</feature>
<protein>
    <submittedName>
        <fullName evidence="2">Rab3 GTPase-activating protein non-catalytic subunit</fullName>
    </submittedName>
</protein>
<dbReference type="Proteomes" id="UP000275267">
    <property type="component" value="Unassembled WGS sequence"/>
</dbReference>
<sequence length="508" mass="54872">MAPRGHHLTEVALLASASPDLAAVDAGEREGWLDDPTVLPSLGPRARALAVASATRSVLVIVPVAGGGRGGVTVKPAVGPEEGRISAVEWVPLTTEDGEGEEGVAVAVGTDTGWLLFYSLAGDLLHKQSIYPSKILKLNFRERKENAWEDSGSDELSVVFPGVIARFDGADLQNILQKSFQDVKSRLWKDKFEEEDTEDEGSFGRIPFQIWNVSKFGSCADAAIVGLMPPPLLELQSSQRHYCAITVGEDAVVSAYRLSEDRSRSIVGAILSRGVAATFSTISSLSKILWRSEPSPPKKSRPKPQSFAKITYAAASPLTCLKDSPRKGERLTLSPSGTLAAITDSLGRILLLDTHALVAVRLWKDQEIAHRYGGSTVLSHLIPEQVCNGYTIAIVGVANQGNHGYRDASCLFVEMLLNKDKASSSTMRMEYAKSDYCLCLAIHAPRKGIIEVWKMRTGSRLLTIPCPKGSRILQPSARLSSSFSYAPLEVYLFNGDSGQLSVLNSHVG</sequence>
<feature type="domain" description="Rab3-GAP regulatory subunit N-terminal" evidence="1">
    <location>
        <begin position="32"/>
        <end position="364"/>
    </location>
</feature>
<dbReference type="STRING" id="4540.A0A3L6QNQ8"/>
<dbReference type="PANTHER" id="PTHR12472:SF0">
    <property type="entry name" value="RAB3 GTPASE-ACTIVATING PROTEIN NON-CATALYTIC SUBUNIT"/>
    <property type="match status" value="1"/>
</dbReference>
<gene>
    <name evidence="2" type="ORF">C2845_PM04G15670</name>
</gene>